<protein>
    <submittedName>
        <fullName evidence="1">Uncharacterized protein</fullName>
    </submittedName>
</protein>
<dbReference type="EMBL" id="FNFC01000005">
    <property type="protein sequence ID" value="SDJ57621.1"/>
    <property type="molecule type" value="Genomic_DNA"/>
</dbReference>
<evidence type="ECO:0000313" key="1">
    <source>
        <dbReference type="EMBL" id="SDJ57621.1"/>
    </source>
</evidence>
<reference evidence="1 2" key="1">
    <citation type="submission" date="2016-10" db="EMBL/GenBank/DDBJ databases">
        <authorList>
            <person name="de Groot N.N."/>
        </authorList>
    </citation>
    <scope>NUCLEOTIDE SEQUENCE [LARGE SCALE GENOMIC DNA]</scope>
    <source>
        <strain evidence="1 2">IBRC-M10015</strain>
    </source>
</reference>
<accession>A0A1G8UUZ5</accession>
<organism evidence="1 2">
    <name type="scientific">Halovenus aranensis</name>
    <dbReference type="NCBI Taxonomy" id="890420"/>
    <lineage>
        <taxon>Archaea</taxon>
        <taxon>Methanobacteriati</taxon>
        <taxon>Methanobacteriota</taxon>
        <taxon>Stenosarchaea group</taxon>
        <taxon>Halobacteria</taxon>
        <taxon>Halobacteriales</taxon>
        <taxon>Haloarculaceae</taxon>
        <taxon>Halovenus</taxon>
    </lineage>
</organism>
<evidence type="ECO:0000313" key="2">
    <source>
        <dbReference type="Proteomes" id="UP000198856"/>
    </source>
</evidence>
<keyword evidence="2" id="KW-1185">Reference proteome</keyword>
<dbReference type="AlphaFoldDB" id="A0A1G8UUZ5"/>
<proteinExistence type="predicted"/>
<dbReference type="Proteomes" id="UP000198856">
    <property type="component" value="Unassembled WGS sequence"/>
</dbReference>
<dbReference type="STRING" id="890420.SAMN05216226_105140"/>
<name>A0A1G8UUZ5_9EURY</name>
<sequence length="253" mass="27561">MLFWPLFWLMRPIVSRRRDTVADDLQERGYSLAAEEWPTVARGDTTTIAGVDAPLALVSLRDDRPLTVVSAIANAAHEGCVPVLVAHPQTASEVEPLLEDPFLLAGRDGGREFVPIEDRILLSDGSYACLGTTGPVTWFEEESRETDSPPLALTVGGDRVATLDSVDGLACPGPAAATFRYSYARNDAGRFCVFDDGDVLERYTSVSAMRADGFRPVPLPLVPEHHIRDHGRLARATVVATVDDGVVSYRSRR</sequence>
<gene>
    <name evidence="1" type="ORF">SAMN05216226_105140</name>
</gene>